<feature type="compositionally biased region" description="Polar residues" evidence="1">
    <location>
        <begin position="1115"/>
        <end position="1124"/>
    </location>
</feature>
<feature type="region of interest" description="Disordered" evidence="1">
    <location>
        <begin position="817"/>
        <end position="878"/>
    </location>
</feature>
<evidence type="ECO:0000256" key="1">
    <source>
        <dbReference type="SAM" id="MobiDB-lite"/>
    </source>
</evidence>
<feature type="compositionally biased region" description="Low complexity" evidence="1">
    <location>
        <begin position="1505"/>
        <end position="1525"/>
    </location>
</feature>
<proteinExistence type="predicted"/>
<dbReference type="InterPro" id="IPR006594">
    <property type="entry name" value="LisH"/>
</dbReference>
<keyword evidence="3" id="KW-1185">Reference proteome</keyword>
<feature type="region of interest" description="Disordered" evidence="1">
    <location>
        <begin position="1505"/>
        <end position="1538"/>
    </location>
</feature>
<comment type="caution">
    <text evidence="2">The sequence shown here is derived from an EMBL/GenBank/DDBJ whole genome shotgun (WGS) entry which is preliminary data.</text>
</comment>
<feature type="compositionally biased region" description="Basic and acidic residues" evidence="1">
    <location>
        <begin position="990"/>
        <end position="1003"/>
    </location>
</feature>
<feature type="compositionally biased region" description="Polar residues" evidence="1">
    <location>
        <begin position="835"/>
        <end position="844"/>
    </location>
</feature>
<gene>
    <name evidence="2" type="ORF">TSAR_014189</name>
</gene>
<organism evidence="2 3">
    <name type="scientific">Trichomalopsis sarcophagae</name>
    <dbReference type="NCBI Taxonomy" id="543379"/>
    <lineage>
        <taxon>Eukaryota</taxon>
        <taxon>Metazoa</taxon>
        <taxon>Ecdysozoa</taxon>
        <taxon>Arthropoda</taxon>
        <taxon>Hexapoda</taxon>
        <taxon>Insecta</taxon>
        <taxon>Pterygota</taxon>
        <taxon>Neoptera</taxon>
        <taxon>Endopterygota</taxon>
        <taxon>Hymenoptera</taxon>
        <taxon>Apocrita</taxon>
        <taxon>Proctotrupomorpha</taxon>
        <taxon>Chalcidoidea</taxon>
        <taxon>Pteromalidae</taxon>
        <taxon>Pteromalinae</taxon>
        <taxon>Trichomalopsis</taxon>
    </lineage>
</organism>
<feature type="compositionally biased region" description="Basic and acidic residues" evidence="1">
    <location>
        <begin position="1449"/>
        <end position="1464"/>
    </location>
</feature>
<feature type="compositionally biased region" description="Basic residues" evidence="1">
    <location>
        <begin position="1011"/>
        <end position="1029"/>
    </location>
</feature>
<feature type="compositionally biased region" description="Polar residues" evidence="1">
    <location>
        <begin position="214"/>
        <end position="229"/>
    </location>
</feature>
<reference evidence="2 3" key="1">
    <citation type="journal article" date="2017" name="Curr. Biol.">
        <title>The Evolution of Venom by Co-option of Single-Copy Genes.</title>
        <authorList>
            <person name="Martinson E.O."/>
            <person name="Mrinalini"/>
            <person name="Kelkar Y.D."/>
            <person name="Chang C.H."/>
            <person name="Werren J.H."/>
        </authorList>
    </citation>
    <scope>NUCLEOTIDE SEQUENCE [LARGE SCALE GENOMIC DNA]</scope>
    <source>
        <strain evidence="2 3">Alberta</strain>
        <tissue evidence="2">Whole body</tissue>
    </source>
</reference>
<feature type="region of interest" description="Disordered" evidence="1">
    <location>
        <begin position="971"/>
        <end position="1048"/>
    </location>
</feature>
<name>A0A232FK20_9HYME</name>
<accession>A0A232FK20</accession>
<feature type="region of interest" description="Disordered" evidence="1">
    <location>
        <begin position="1439"/>
        <end position="1473"/>
    </location>
</feature>
<dbReference type="PROSITE" id="PS50896">
    <property type="entry name" value="LISH"/>
    <property type="match status" value="1"/>
</dbReference>
<dbReference type="EMBL" id="NNAY01000096">
    <property type="protein sequence ID" value="OXU31012.1"/>
    <property type="molecule type" value="Genomic_DNA"/>
</dbReference>
<evidence type="ECO:0000313" key="2">
    <source>
        <dbReference type="EMBL" id="OXU31012.1"/>
    </source>
</evidence>
<dbReference type="Proteomes" id="UP000215335">
    <property type="component" value="Unassembled WGS sequence"/>
</dbReference>
<feature type="region of interest" description="Disordered" evidence="1">
    <location>
        <begin position="1112"/>
        <end position="1134"/>
    </location>
</feature>
<feature type="region of interest" description="Disordered" evidence="1">
    <location>
        <begin position="1763"/>
        <end position="1784"/>
    </location>
</feature>
<sequence>MMALEALLPSEVARLVYGYLLDERCTETAQSLLNESTNLLECRRVVSCGKTFTTRVGGHTLKTILDNFCAVNSIVQDKVSKIDNLEELNECYDFVDIIKFFLEDYRKQTTIVKVDASIQVTPSKPSESLEKLQKTCSCFSTNKGQSSQRVVQRFDKEAQTETLFYEPSAVGATPLQDLPGYIGHSENGNFQNKRTKNEIQKVNVHEKQNEETNPETPKQYTNSEVQTSTIQKSERFDKNIMTDIVEKPFNNCVDTEVQTSEIGSPDLGIPPSSIEILGDITLELLNRKEVQEKIAENINRVLGSKKSVYFSNKPSEGTKEEASISFIAELNKTVQTALNKTENDPELLDLLNEFIQPVDEIMSTEDEADMEVDNVDIFQENMDLDFGDAISNLKTKETVLAVNGQSPAKIIIEQNHSDETYNTVSAENNPTQVEFLQTRITKSIVNQVLLENRQSQNKILGEQNISDETYNIQSAEKNTREQNVSDGTYTTSGDSNVITTSQAEYVPTHSTKCITNQAIVKVPSNTQNNLKTIVSSSLNSAESQALQQKPVPTSDNFFTHNNTITSTPIKTCTAVQGFDPCDWFSTEALLTPDIDYHKDSHFKNPYTACETVVTTTTLISPIASKDTTNIAEKITSINCSTANAIKNRTLNTPDVTFLPKSNFPSSTNPVFPIKLSLSKNSENQIRPEIKNNLPGLHSTQKVNSIADNNNSSSLSNEKLFGSESIILYGMENNATTVPTLVTIPEIEVEDSITLTGTGLSPFIKINKTSKDTKLEKSDPVANHDILNGRPSESNIAVTLENQKISRSALKRNAYTTEVGTKSTPKILKENRSKNNRFSLSTPKKPSSHVRALNFETPIPRSKSESKANEKTTGRSPDSIMKELKNACKSSLFQSPEITNVEIIEQNDLPSHNGDENVDLKNLKGETIVNHNEAKKQAIAINENVSCKPDAIKVEGKKKKSWDEDLRTMIGQATEAVKEPSKKSKKKKKPKATEKGNVKSDSKTSIKQNKSTLKKSKKSVKKTPKKSKKYNKSEASDDAKKMSTEKTKIDIEKPEEMIPLPNSTKDMPVVLNESEEIHIPLNSSEITSVGQNNSEKTPIVPKNLEEMPVLTKSSKETSILPNGSEVTPMIPNSPKDEITKTTNDGILSNSSLEALLSNSINDDNAVGITDVMKLAAEELDNLSKLNHNESVSNIVGGTNHDIVEKMQHDEELMNAALENRTENISSNCLKEKQVESIDNTIVKLDDVKHFVDYKNLDTQLNIEELNVTPPFTNNSIIASISSGSSQKAEVIYDRVSKIERGRIVQKKYARLHTLDTKIASKSSLNNFSMEIKTPLKDEETPSLQVPPTPRVLSPGNSCSFLSMPTSKLGDESRKIRCFVTTPVECPLTPEIVLTPPKTQDENTAEGLKNGQKTCTSSYFQPTFEALKNSEITQFEVIKENLKGSTPKTQSESEKTINDAPKDQSKLEPFNDNPKLLSEIGAIPRHQQNTISSSSCSSATCSSCSSSVESYTNNNNDNEYNDNGNNGPDVPSSNIPMNVDEQKSNIQNSPEKLFSIKKTDQELADTIKETPVKNDNAYPEMGIVDTPNVSKPAENPTNLNAKISQMMIMKEKEQMEMQQVADKQKPKIISVEHVMPRIITKPSSQFIKALPLSMQRQAYEIQNESLHRNPQFQRVKIEKTEKEVAQAVESITVKSDSKFNRSLEKSAGSITFSPIDKPDLDNTPHKIELVKAVKSITDGDIDSPVYSPVKTVVCGNDEETCSIQSNNSKIEHSTNSDHSLNSSMSKPEVRVSDISTKWNDCNATCREIHMVFDDSDYSRKRRRKKVNEEELVREYFLDHGHVLHYYKFRPTTFECMYDQVPPRIRKKKEPLARTQFEYVKTDSQESTSTTSSAVLSGVSHNERAEEKRNIKRKRTVEPEQRTISNKKIKSLTFSQF</sequence>
<feature type="region of interest" description="Disordered" evidence="1">
    <location>
        <begin position="1389"/>
        <end position="1408"/>
    </location>
</feature>
<feature type="compositionally biased region" description="Basic and acidic residues" evidence="1">
    <location>
        <begin position="861"/>
        <end position="872"/>
    </location>
</feature>
<feature type="compositionally biased region" description="Basic and acidic residues" evidence="1">
    <location>
        <begin position="1030"/>
        <end position="1048"/>
    </location>
</feature>
<dbReference type="OrthoDB" id="6287635at2759"/>
<feature type="region of interest" description="Disordered" evidence="1">
    <location>
        <begin position="1877"/>
        <end position="1919"/>
    </location>
</feature>
<evidence type="ECO:0000313" key="3">
    <source>
        <dbReference type="Proteomes" id="UP000215335"/>
    </source>
</evidence>
<protein>
    <submittedName>
        <fullName evidence="2">Uncharacterized protein</fullName>
    </submittedName>
</protein>
<feature type="compositionally biased region" description="Polar residues" evidence="1">
    <location>
        <begin position="1774"/>
        <end position="1783"/>
    </location>
</feature>
<dbReference type="STRING" id="543379.A0A232FK20"/>
<feature type="region of interest" description="Disordered" evidence="1">
    <location>
        <begin position="205"/>
        <end position="229"/>
    </location>
</feature>